<feature type="compositionally biased region" description="Polar residues" evidence="2">
    <location>
        <begin position="164"/>
        <end position="175"/>
    </location>
</feature>
<dbReference type="PROSITE" id="PS50158">
    <property type="entry name" value="ZF_CCHC"/>
    <property type="match status" value="1"/>
</dbReference>
<organism evidence="4 5">
    <name type="scientific">Branchiostoma lanceolatum</name>
    <name type="common">Common lancelet</name>
    <name type="synonym">Amphioxus lanceolatum</name>
    <dbReference type="NCBI Taxonomy" id="7740"/>
    <lineage>
        <taxon>Eukaryota</taxon>
        <taxon>Metazoa</taxon>
        <taxon>Chordata</taxon>
        <taxon>Cephalochordata</taxon>
        <taxon>Leptocardii</taxon>
        <taxon>Amphioxiformes</taxon>
        <taxon>Branchiostomatidae</taxon>
        <taxon>Branchiostoma</taxon>
    </lineage>
</organism>
<dbReference type="GO" id="GO:0003723">
    <property type="term" value="F:RNA binding"/>
    <property type="evidence" value="ECO:0007669"/>
    <property type="project" value="InterPro"/>
</dbReference>
<evidence type="ECO:0000259" key="3">
    <source>
        <dbReference type="PROSITE" id="PS50158"/>
    </source>
</evidence>
<dbReference type="GO" id="GO:0008270">
    <property type="term" value="F:zinc ion binding"/>
    <property type="evidence" value="ECO:0007669"/>
    <property type="project" value="UniProtKB-KW"/>
</dbReference>
<dbReference type="Gene3D" id="4.10.60.10">
    <property type="entry name" value="Zinc finger, CCHC-type"/>
    <property type="match status" value="1"/>
</dbReference>
<name>A0A8J9VG21_BRALA</name>
<protein>
    <submittedName>
        <fullName evidence="4">ZCCHC3 protein</fullName>
    </submittedName>
</protein>
<evidence type="ECO:0000313" key="5">
    <source>
        <dbReference type="Proteomes" id="UP000838412"/>
    </source>
</evidence>
<dbReference type="SUPFAM" id="SSF57756">
    <property type="entry name" value="Retrovirus zinc finger-like domains"/>
    <property type="match status" value="1"/>
</dbReference>
<feature type="domain" description="CCHC-type" evidence="3">
    <location>
        <begin position="117"/>
        <end position="132"/>
    </location>
</feature>
<dbReference type="InterPro" id="IPR001878">
    <property type="entry name" value="Znf_CCHC"/>
</dbReference>
<keyword evidence="5" id="KW-1185">Reference proteome</keyword>
<dbReference type="EMBL" id="OV696686">
    <property type="protein sequence ID" value="CAH1233562.1"/>
    <property type="molecule type" value="Genomic_DNA"/>
</dbReference>
<dbReference type="GO" id="GO:0003690">
    <property type="term" value="F:double-stranded DNA binding"/>
    <property type="evidence" value="ECO:0007669"/>
    <property type="project" value="InterPro"/>
</dbReference>
<dbReference type="Proteomes" id="UP000838412">
    <property type="component" value="Chromosome 1"/>
</dbReference>
<dbReference type="AlphaFoldDB" id="A0A8J9VG21"/>
<dbReference type="InterPro" id="IPR042509">
    <property type="entry name" value="ZCCHC3"/>
</dbReference>
<dbReference type="GO" id="GO:0002218">
    <property type="term" value="P:activation of innate immune response"/>
    <property type="evidence" value="ECO:0007669"/>
    <property type="project" value="InterPro"/>
</dbReference>
<dbReference type="SMART" id="SM00343">
    <property type="entry name" value="ZnF_C2HC"/>
    <property type="match status" value="2"/>
</dbReference>
<gene>
    <name evidence="4" type="primary">ZCCHC3</name>
    <name evidence="4" type="ORF">BLAG_LOCUS2290</name>
</gene>
<evidence type="ECO:0000313" key="4">
    <source>
        <dbReference type="EMBL" id="CAH1233562.1"/>
    </source>
</evidence>
<sequence>MTAVEIIDIANMQRGDKPAKQSAKDKMLQNILDRYPCRIETKGGTREFNPRTIWITSNRHVREWYKKESWLMGGRYKSIMRRIWVYYWMRLKSHVPNTMRLGNETFSFRYAGQPRLCHRCGREGHLVADCDEDKCSKCMGLRHLAQDCTSGIKCNVCGEEANPSTELVQPPLSQRHSPRSLGFQEAGQL</sequence>
<accession>A0A8J9VG21</accession>
<keyword evidence="1" id="KW-0479">Metal-binding</keyword>
<proteinExistence type="predicted"/>
<evidence type="ECO:0000256" key="1">
    <source>
        <dbReference type="PROSITE-ProRule" id="PRU00047"/>
    </source>
</evidence>
<dbReference type="Pfam" id="PF00098">
    <property type="entry name" value="zf-CCHC"/>
    <property type="match status" value="1"/>
</dbReference>
<feature type="region of interest" description="Disordered" evidence="2">
    <location>
        <begin position="164"/>
        <end position="189"/>
    </location>
</feature>
<keyword evidence="1" id="KW-0863">Zinc-finger</keyword>
<dbReference type="PANTHER" id="PTHR22639">
    <property type="entry name" value="GAG-RELATED PROTEIN"/>
    <property type="match status" value="1"/>
</dbReference>
<dbReference type="InterPro" id="IPR036875">
    <property type="entry name" value="Znf_CCHC_sf"/>
</dbReference>
<evidence type="ECO:0000256" key="2">
    <source>
        <dbReference type="SAM" id="MobiDB-lite"/>
    </source>
</evidence>
<dbReference type="PANTHER" id="PTHR22639:SF3">
    <property type="entry name" value="ZINC FINGER CCHC DOMAIN-CONTAINING PROTEIN 3"/>
    <property type="match status" value="1"/>
</dbReference>
<keyword evidence="1" id="KW-0862">Zinc</keyword>
<reference evidence="4" key="1">
    <citation type="submission" date="2022-01" db="EMBL/GenBank/DDBJ databases">
        <authorList>
            <person name="Braso-Vives M."/>
        </authorList>
    </citation>
    <scope>NUCLEOTIDE SEQUENCE</scope>
</reference>
<dbReference type="OrthoDB" id="3863715at2759"/>